<dbReference type="Proteomes" id="UP000179106">
    <property type="component" value="Unassembled WGS sequence"/>
</dbReference>
<evidence type="ECO:0000313" key="3">
    <source>
        <dbReference type="Proteomes" id="UP000179106"/>
    </source>
</evidence>
<accession>A0A1G2GSA1</accession>
<keyword evidence="1" id="KW-1133">Transmembrane helix</keyword>
<dbReference type="STRING" id="1802126.A3B25_01090"/>
<reference evidence="2 3" key="1">
    <citation type="journal article" date="2016" name="Nat. Commun.">
        <title>Thousands of microbial genomes shed light on interconnected biogeochemical processes in an aquifer system.</title>
        <authorList>
            <person name="Anantharaman K."/>
            <person name="Brown C.T."/>
            <person name="Hug L.A."/>
            <person name="Sharon I."/>
            <person name="Castelle C.J."/>
            <person name="Probst A.J."/>
            <person name="Thomas B.C."/>
            <person name="Singh A."/>
            <person name="Wilkins M.J."/>
            <person name="Karaoz U."/>
            <person name="Brodie E.L."/>
            <person name="Williams K.H."/>
            <person name="Hubbard S.S."/>
            <person name="Banfield J.F."/>
        </authorList>
    </citation>
    <scope>NUCLEOTIDE SEQUENCE [LARGE SCALE GENOMIC DNA]</scope>
</reference>
<feature type="transmembrane region" description="Helical" evidence="1">
    <location>
        <begin position="12"/>
        <end position="39"/>
    </location>
</feature>
<protein>
    <recommendedName>
        <fullName evidence="4">PEGA domain-containing protein</fullName>
    </recommendedName>
</protein>
<evidence type="ECO:0000313" key="2">
    <source>
        <dbReference type="EMBL" id="OGZ52831.1"/>
    </source>
</evidence>
<proteinExistence type="predicted"/>
<keyword evidence="1" id="KW-0472">Membrane</keyword>
<keyword evidence="1" id="KW-0812">Transmembrane</keyword>
<evidence type="ECO:0008006" key="4">
    <source>
        <dbReference type="Google" id="ProtNLM"/>
    </source>
</evidence>
<organism evidence="2 3">
    <name type="scientific">Candidatus Ryanbacteria bacterium RIFCSPLOWO2_01_FULL_48_26</name>
    <dbReference type="NCBI Taxonomy" id="1802126"/>
    <lineage>
        <taxon>Bacteria</taxon>
        <taxon>Candidatus Ryaniibacteriota</taxon>
    </lineage>
</organism>
<gene>
    <name evidence="2" type="ORF">A3B25_01090</name>
</gene>
<sequence length="593" mass="62585">MNNTKRSRLLTGFSLIDLVISMGIIVLLFGGIFLVYSAIVDSARNNSTRTAALSVLEQQSEIIRNLPYDSVGTQNGIPTGIIPQTQTVAVAGQNFTVRTTVRNIDDPFDGTLGGVPNDTAPADYKLVWFEAQCTQCARPLSYFMTTTVAPINLESASTNGSLFINIINASGKSVSNVDVHVVNASVTPAIDLTDTTNASGVLQLVGVPTSTQSYAVTAIKSGYTSEKTYPPGDPSNPNPINLHATVAAGTVSEVTLTIDETSDLNVKTSESTCVPTGNKNFSISGGGLIGLNPDVPKYSTSSATNAEGLKTFTDIDFGTYALTLDSPSSDLIGMIPLSPFTVDPSSTYDFRFVTRPANPLSLLVVVKDSVTGAGVNSSTVNLSKSGFSETVTTGRDTWTDTDWSGGQYGSQDGGIEADSPAGSLSLVSSGGTYSTTTVPWLISNTIDVGSSTATYYDVISWNPASQPAQTGSESVRFQIASNNDQTTWNFVGPDGTAGTYYAATGDAIYAGHENNRYLRYKAFLKTEDENYTPEVNNVSIDFYSVCVPLAQAFFAGLSPGTYSVDVTAPGYQEATSTVSVTANWQQTQVILAP</sequence>
<name>A0A1G2GSA1_9BACT</name>
<comment type="caution">
    <text evidence="2">The sequence shown here is derived from an EMBL/GenBank/DDBJ whole genome shotgun (WGS) entry which is preliminary data.</text>
</comment>
<dbReference type="EMBL" id="MHNW01000038">
    <property type="protein sequence ID" value="OGZ52831.1"/>
    <property type="molecule type" value="Genomic_DNA"/>
</dbReference>
<evidence type="ECO:0000256" key="1">
    <source>
        <dbReference type="SAM" id="Phobius"/>
    </source>
</evidence>
<dbReference type="AlphaFoldDB" id="A0A1G2GSA1"/>
<dbReference type="Gene3D" id="2.60.40.1120">
    <property type="entry name" value="Carboxypeptidase-like, regulatory domain"/>
    <property type="match status" value="1"/>
</dbReference>